<evidence type="ECO:0000313" key="1">
    <source>
        <dbReference type="EMBL" id="CAF4418895.1"/>
    </source>
</evidence>
<name>A0A820QCQ3_9BILA</name>
<dbReference type="Proteomes" id="UP000663844">
    <property type="component" value="Unassembled WGS sequence"/>
</dbReference>
<feature type="non-terminal residue" evidence="1">
    <location>
        <position position="1"/>
    </location>
</feature>
<protein>
    <submittedName>
        <fullName evidence="1">Uncharacterized protein</fullName>
    </submittedName>
</protein>
<organism evidence="1 2">
    <name type="scientific">Adineta steineri</name>
    <dbReference type="NCBI Taxonomy" id="433720"/>
    <lineage>
        <taxon>Eukaryota</taxon>
        <taxon>Metazoa</taxon>
        <taxon>Spiralia</taxon>
        <taxon>Gnathifera</taxon>
        <taxon>Rotifera</taxon>
        <taxon>Eurotatoria</taxon>
        <taxon>Bdelloidea</taxon>
        <taxon>Adinetida</taxon>
        <taxon>Adinetidae</taxon>
        <taxon>Adineta</taxon>
    </lineage>
</organism>
<reference evidence="1" key="1">
    <citation type="submission" date="2021-02" db="EMBL/GenBank/DDBJ databases">
        <authorList>
            <person name="Nowell W R."/>
        </authorList>
    </citation>
    <scope>NUCLEOTIDE SEQUENCE</scope>
</reference>
<comment type="caution">
    <text evidence="1">The sequence shown here is derived from an EMBL/GenBank/DDBJ whole genome shotgun (WGS) entry which is preliminary data.</text>
</comment>
<dbReference type="EMBL" id="CAJOAZ010028623">
    <property type="protein sequence ID" value="CAF4418895.1"/>
    <property type="molecule type" value="Genomic_DNA"/>
</dbReference>
<sequence length="80" mass="9574">SIDEMSLLLIRSLFDTYADFIIDMKNSNFVYSTYSEQITSILRTQLETIHLTLANISHDSQQIERMVILFRLLRYKWKKL</sequence>
<accession>A0A820QCQ3</accession>
<proteinExistence type="predicted"/>
<dbReference type="AlphaFoldDB" id="A0A820QCQ3"/>
<gene>
    <name evidence="1" type="ORF">OXD698_LOCUS52512</name>
</gene>
<evidence type="ECO:0000313" key="2">
    <source>
        <dbReference type="Proteomes" id="UP000663844"/>
    </source>
</evidence>